<dbReference type="GeneID" id="69973458"/>
<protein>
    <submittedName>
        <fullName evidence="2">Acyl-CoA transferases/carnitine dehydratase</fullName>
    </submittedName>
</protein>
<evidence type="ECO:0000313" key="3">
    <source>
        <dbReference type="Proteomes" id="UP000019146"/>
    </source>
</evidence>
<dbReference type="Gene3D" id="3.30.1540.10">
    <property type="entry name" value="formyl-coa transferase, domain 3"/>
    <property type="match status" value="2"/>
</dbReference>
<proteinExistence type="predicted"/>
<dbReference type="Pfam" id="PF02515">
    <property type="entry name" value="CoA_transf_3"/>
    <property type="match status" value="2"/>
</dbReference>
<accession>A0A0P0RM46</accession>
<name>A0A0P0RM46_9BURK</name>
<dbReference type="SUPFAM" id="SSF89796">
    <property type="entry name" value="CoA-transferase family III (CaiB/BaiF)"/>
    <property type="match status" value="2"/>
</dbReference>
<dbReference type="PANTHER" id="PTHR48228:SF6">
    <property type="entry name" value="L-CARNITINE COA-TRANSFERASE"/>
    <property type="match status" value="1"/>
</dbReference>
<dbReference type="InterPro" id="IPR023606">
    <property type="entry name" value="CoA-Trfase_III_dom_1_sf"/>
</dbReference>
<organism evidence="2 3">
    <name type="scientific">Paraburkholderia caribensis MBA4</name>
    <dbReference type="NCBI Taxonomy" id="1323664"/>
    <lineage>
        <taxon>Bacteria</taxon>
        <taxon>Pseudomonadati</taxon>
        <taxon>Pseudomonadota</taxon>
        <taxon>Betaproteobacteria</taxon>
        <taxon>Burkholderiales</taxon>
        <taxon>Burkholderiaceae</taxon>
        <taxon>Paraburkholderia</taxon>
    </lineage>
</organism>
<sequence length="874" mass="95310">MSSRAFTVAPVSATMPDPATLPGMLAGLRVVEVADELGEYCGLVLAGLGAEVIKVEPLAGSPTRAIGPFYEDRQDRERSLFFWAYNRGKKSVAIDMSSDAGRERMLGLIESADVLLDSSCGQLVRDLNLDVPLAQRFPALIVARITPFGDEGPWKDYHASDLIHLALGGVMMNCGYDPEPDGSYSTPPIAPQVWHAYHIAGDQTAVAILAALLHRHRTGEGQDVSCAIHQAVSINTELDLMSWVMRHAPLMRQTARHAAEKTNSTPNISRTADGRWNMAWGVSARDKARLVPFLQDYGKAEDLKPPTRDSDMSARDTPGSAVLDKETEHMLHVIQRFVGSYDYAHLPWREAQDAGLLWAPVRKPHENAEDAHWLMRATFADIEHPELGRAFRYPTSKWLSTHTAWQPGSRAPFIGEHNDDPALFRTRTDRLPAQPRDTAAGRRAETQSAHGKAFALQGVRIFDFSWFLASAGGTRFLNALGAESIKVEWKENPDTRLGAMAPVGGRAMRERATGPLPAVSDPDMGGQFNNKNAGKRGISLNIRHPKGLAIAKALIRSCDIVAEGFSPGVLQRLGLGYDVLKAIRPDIIYVQQSGMGAVGRYGRFRTVGPVAASFVGSTEMSGLPDPAMPAGWGYSYLDWIGAYGFALAALGALYHRERTGEGQWIDSSQCESGLFQTAVSVLDWSANGRVWERYGNRSPYRPAAPHGAYRCSGIDGWIAIACFDETQWRAFVDVSGLHALAGDPRFVTLAARLAHQDELDALVNAWTLTQDAYAAMEHLQRAGVPAGVCQTAGDRCDLDPQLASLGWLTEVNGTRIGRWPVIEFPVKLAATPAYSGGVIDRGAPCYGEDNEHVLGEWLGYSSAQIQALRDEGVI</sequence>
<dbReference type="InterPro" id="IPR044855">
    <property type="entry name" value="CoA-Trfase_III_dom3_sf"/>
</dbReference>
<dbReference type="Proteomes" id="UP000019146">
    <property type="component" value="Plasmid unnamed"/>
</dbReference>
<dbReference type="InterPro" id="IPR050509">
    <property type="entry name" value="CoA-transferase_III"/>
</dbReference>
<evidence type="ECO:0000256" key="1">
    <source>
        <dbReference type="ARBA" id="ARBA00022679"/>
    </source>
</evidence>
<evidence type="ECO:0000313" key="2">
    <source>
        <dbReference type="EMBL" id="ALL69937.1"/>
    </source>
</evidence>
<dbReference type="PANTHER" id="PTHR48228">
    <property type="entry name" value="SUCCINYL-COA--D-CITRAMALATE COA-TRANSFERASE"/>
    <property type="match status" value="1"/>
</dbReference>
<dbReference type="Gene3D" id="3.40.50.10540">
    <property type="entry name" value="Crotonobetainyl-coa:carnitine coa-transferase, domain 1"/>
    <property type="match status" value="2"/>
</dbReference>
<dbReference type="RefSeq" id="WP_233451633.1">
    <property type="nucleotide sequence ID" value="NZ_CP012748.1"/>
</dbReference>
<reference evidence="2 3" key="1">
    <citation type="journal article" date="2014" name="Genome Announc.">
        <title>Draft Genome Sequence of the Haloacid-Degrading Burkholderia caribensis Strain MBA4.</title>
        <authorList>
            <person name="Pan Y."/>
            <person name="Kong K.F."/>
            <person name="Tsang J.S."/>
        </authorList>
    </citation>
    <scope>NUCLEOTIDE SEQUENCE [LARGE SCALE GENOMIC DNA]</scope>
    <source>
        <strain evidence="2 3">MBA4</strain>
        <plasmid evidence="3">Plasmid</plasmid>
    </source>
</reference>
<dbReference type="KEGG" id="bcai:K788_0001704"/>
<dbReference type="AlphaFoldDB" id="A0A0P0RM46"/>
<geneLocation type="plasmid" evidence="3"/>
<gene>
    <name evidence="2" type="ORF">K788_0001704</name>
</gene>
<dbReference type="EMBL" id="CP012748">
    <property type="protein sequence ID" value="ALL69937.1"/>
    <property type="molecule type" value="Genomic_DNA"/>
</dbReference>
<keyword evidence="2" id="KW-0614">Plasmid</keyword>
<keyword evidence="1 2" id="KW-0808">Transferase</keyword>
<dbReference type="InterPro" id="IPR003673">
    <property type="entry name" value="CoA-Trfase_fam_III"/>
</dbReference>
<dbReference type="GO" id="GO:0016740">
    <property type="term" value="F:transferase activity"/>
    <property type="evidence" value="ECO:0007669"/>
    <property type="project" value="UniProtKB-KW"/>
</dbReference>